<sequence>MFYFQRENGVLENPYEFGPEGTEVKAQLYRRQSLENAPLDDVSYRAVAEPPRSISSLGTPMTPNPGLYLRQQSVGDYQGNAQAFMQQQQQAMFQRQCVRLLQQYKGPNQMMSPRQMLSESFTASE</sequence>
<keyword evidence="2" id="KW-1185">Reference proteome</keyword>
<organism evidence="1 2">
    <name type="scientific">Cichlidogyrus casuarinus</name>
    <dbReference type="NCBI Taxonomy" id="1844966"/>
    <lineage>
        <taxon>Eukaryota</taxon>
        <taxon>Metazoa</taxon>
        <taxon>Spiralia</taxon>
        <taxon>Lophotrochozoa</taxon>
        <taxon>Platyhelminthes</taxon>
        <taxon>Monogenea</taxon>
        <taxon>Monopisthocotylea</taxon>
        <taxon>Dactylogyridea</taxon>
        <taxon>Ancyrocephalidae</taxon>
        <taxon>Cichlidogyrus</taxon>
    </lineage>
</organism>
<evidence type="ECO:0000313" key="1">
    <source>
        <dbReference type="EMBL" id="KAL3318167.1"/>
    </source>
</evidence>
<evidence type="ECO:0000313" key="2">
    <source>
        <dbReference type="Proteomes" id="UP001626550"/>
    </source>
</evidence>
<proteinExistence type="predicted"/>
<protein>
    <submittedName>
        <fullName evidence="1">Uncharacterized protein</fullName>
    </submittedName>
</protein>
<accession>A0ABD2QF54</accession>
<comment type="caution">
    <text evidence="1">The sequence shown here is derived from an EMBL/GenBank/DDBJ whole genome shotgun (WGS) entry which is preliminary data.</text>
</comment>
<dbReference type="EMBL" id="JBJKFK010000280">
    <property type="protein sequence ID" value="KAL3318167.1"/>
    <property type="molecule type" value="Genomic_DNA"/>
</dbReference>
<gene>
    <name evidence="1" type="ORF">Ciccas_003180</name>
</gene>
<reference evidence="1 2" key="1">
    <citation type="submission" date="2024-11" db="EMBL/GenBank/DDBJ databases">
        <title>Adaptive evolution of stress response genes in parasites aligns with host niche diversity.</title>
        <authorList>
            <person name="Hahn C."/>
            <person name="Resl P."/>
        </authorList>
    </citation>
    <scope>NUCLEOTIDE SEQUENCE [LARGE SCALE GENOMIC DNA]</scope>
    <source>
        <strain evidence="1">EGGRZ-B1_66</strain>
        <tissue evidence="1">Body</tissue>
    </source>
</reference>
<dbReference type="AlphaFoldDB" id="A0ABD2QF54"/>
<name>A0ABD2QF54_9PLAT</name>
<dbReference type="Proteomes" id="UP001626550">
    <property type="component" value="Unassembled WGS sequence"/>
</dbReference>